<name>A0AAW0BC35_9AGAR</name>
<sequence length="101" mass="11222">MARRSTGARTRDPSYLAPRLPSLPHGPHLAFSRAFLLSFLVIDYRTIISTTAHSEITYDLLYAITITLLVARCAVTGLERLFLLQSFVRTAIDGVPAYQLA</sequence>
<keyword evidence="2" id="KW-1185">Reference proteome</keyword>
<reference evidence="1 2" key="1">
    <citation type="journal article" date="2024" name="J Genomics">
        <title>Draft genome sequencing and assembly of Favolaschia claudopus CIRM-BRFM 2984 isolated from oak limbs.</title>
        <authorList>
            <person name="Navarro D."/>
            <person name="Drula E."/>
            <person name="Chaduli D."/>
            <person name="Cazenave R."/>
            <person name="Ahrendt S."/>
            <person name="Wang J."/>
            <person name="Lipzen A."/>
            <person name="Daum C."/>
            <person name="Barry K."/>
            <person name="Grigoriev I.V."/>
            <person name="Favel A."/>
            <person name="Rosso M.N."/>
            <person name="Martin F."/>
        </authorList>
    </citation>
    <scope>NUCLEOTIDE SEQUENCE [LARGE SCALE GENOMIC DNA]</scope>
    <source>
        <strain evidence="1 2">CIRM-BRFM 2984</strain>
    </source>
</reference>
<protein>
    <submittedName>
        <fullName evidence="1">Uncharacterized protein</fullName>
    </submittedName>
</protein>
<gene>
    <name evidence="1" type="ORF">R3P38DRAFT_3195435</name>
</gene>
<evidence type="ECO:0000313" key="1">
    <source>
        <dbReference type="EMBL" id="KAK7023336.1"/>
    </source>
</evidence>
<evidence type="ECO:0000313" key="2">
    <source>
        <dbReference type="Proteomes" id="UP001362999"/>
    </source>
</evidence>
<dbReference type="EMBL" id="JAWWNJ010000036">
    <property type="protein sequence ID" value="KAK7023336.1"/>
    <property type="molecule type" value="Genomic_DNA"/>
</dbReference>
<accession>A0AAW0BC35</accession>
<dbReference type="Proteomes" id="UP001362999">
    <property type="component" value="Unassembled WGS sequence"/>
</dbReference>
<organism evidence="1 2">
    <name type="scientific">Favolaschia claudopus</name>
    <dbReference type="NCBI Taxonomy" id="2862362"/>
    <lineage>
        <taxon>Eukaryota</taxon>
        <taxon>Fungi</taxon>
        <taxon>Dikarya</taxon>
        <taxon>Basidiomycota</taxon>
        <taxon>Agaricomycotina</taxon>
        <taxon>Agaricomycetes</taxon>
        <taxon>Agaricomycetidae</taxon>
        <taxon>Agaricales</taxon>
        <taxon>Marasmiineae</taxon>
        <taxon>Mycenaceae</taxon>
        <taxon>Favolaschia</taxon>
    </lineage>
</organism>
<dbReference type="AlphaFoldDB" id="A0AAW0BC35"/>
<proteinExistence type="predicted"/>
<comment type="caution">
    <text evidence="1">The sequence shown here is derived from an EMBL/GenBank/DDBJ whole genome shotgun (WGS) entry which is preliminary data.</text>
</comment>